<dbReference type="AlphaFoldDB" id="A0A433ZY68"/>
<evidence type="ECO:0000256" key="1">
    <source>
        <dbReference type="SAM" id="Phobius"/>
    </source>
</evidence>
<gene>
    <name evidence="2" type="ORF">CKG00_12350</name>
</gene>
<keyword evidence="1" id="KW-0812">Transmembrane</keyword>
<dbReference type="Proteomes" id="UP000286908">
    <property type="component" value="Unassembled WGS sequence"/>
</dbReference>
<protein>
    <submittedName>
        <fullName evidence="2">Uncharacterized protein</fullName>
    </submittedName>
</protein>
<accession>A0A433ZY68</accession>
<organism evidence="2 3">
    <name type="scientific">Morganella morganii</name>
    <name type="common">Proteus morganii</name>
    <dbReference type="NCBI Taxonomy" id="582"/>
    <lineage>
        <taxon>Bacteria</taxon>
        <taxon>Pseudomonadati</taxon>
        <taxon>Pseudomonadota</taxon>
        <taxon>Gammaproteobacteria</taxon>
        <taxon>Enterobacterales</taxon>
        <taxon>Morganellaceae</taxon>
        <taxon>Morganella</taxon>
    </lineage>
</organism>
<keyword evidence="1" id="KW-0472">Membrane</keyword>
<dbReference type="EMBL" id="NRQY01000001">
    <property type="protein sequence ID" value="RUT67073.1"/>
    <property type="molecule type" value="Genomic_DNA"/>
</dbReference>
<sequence>MPQLLKKITNGFGNLREILNRRYKQIIKMQETIIAINHRNNKIKTKALQFNIKAIRSLLLITPWFYFTFRFIMIQNKHINKLICVSLYLLFPILSQQ</sequence>
<keyword evidence="1" id="KW-1133">Transmembrane helix</keyword>
<proteinExistence type="predicted"/>
<name>A0A433ZY68_MORMO</name>
<evidence type="ECO:0000313" key="3">
    <source>
        <dbReference type="Proteomes" id="UP000286908"/>
    </source>
</evidence>
<reference evidence="2 3" key="1">
    <citation type="submission" date="2017-08" db="EMBL/GenBank/DDBJ databases">
        <title>Draft genome sequence of pheromone producing symbiont Morganella morganii, of the female New Zealand grass grub Costelytra giveni.</title>
        <authorList>
            <person name="Laugraud A."/>
            <person name="Young S.D."/>
            <person name="Hurst M.H."/>
        </authorList>
    </citation>
    <scope>NUCLEOTIDE SEQUENCE [LARGE SCALE GENOMIC DNA]</scope>
    <source>
        <strain evidence="2 3">MMsCG</strain>
    </source>
</reference>
<comment type="caution">
    <text evidence="2">The sequence shown here is derived from an EMBL/GenBank/DDBJ whole genome shotgun (WGS) entry which is preliminary data.</text>
</comment>
<evidence type="ECO:0000313" key="2">
    <source>
        <dbReference type="EMBL" id="RUT67073.1"/>
    </source>
</evidence>
<feature type="transmembrane region" description="Helical" evidence="1">
    <location>
        <begin position="54"/>
        <end position="73"/>
    </location>
</feature>